<reference evidence="3 4" key="1">
    <citation type="submission" date="2020-07" db="EMBL/GenBank/DDBJ databases">
        <title>Genomic Encyclopedia of Type Strains, Phase IV (KMG-V): Genome sequencing to study the core and pangenomes of soil and plant-associated prokaryotes.</title>
        <authorList>
            <person name="Whitman W."/>
        </authorList>
    </citation>
    <scope>NUCLEOTIDE SEQUENCE [LARGE SCALE GENOMIC DNA]</scope>
    <source>
        <strain evidence="3 4">M8UP30</strain>
    </source>
</reference>
<dbReference type="SUPFAM" id="SSF69118">
    <property type="entry name" value="AhpD-like"/>
    <property type="match status" value="1"/>
</dbReference>
<dbReference type="Pfam" id="PF02627">
    <property type="entry name" value="CMD"/>
    <property type="match status" value="1"/>
</dbReference>
<evidence type="ECO:0000313" key="4">
    <source>
        <dbReference type="Proteomes" id="UP000534186"/>
    </source>
</evidence>
<comment type="caution">
    <text evidence="3">The sequence shown here is derived from an EMBL/GenBank/DDBJ whole genome shotgun (WGS) entry which is preliminary data.</text>
</comment>
<sequence>MSVQPGSVQRINTPTRRDVLKAAMDGMIATLWGGSPAYAEEERMTTTTKSYALPSVLTYDDVRAVSPALEHYTKVALLDGLWQRPELSPRDRSIVTVAALIARIQTIEMPYHFALAINNDVKPSELSEIITHLAFYSGWANAMSAVAVAKDIFHQRGIGIDQLPPAKDKLLTLNEEAERQRAEGNASERQLWRHLSGARAEYDRSSVPRSLASLRSRAS</sequence>
<proteinExistence type="predicted"/>
<dbReference type="EMBL" id="JACCCV010000001">
    <property type="protein sequence ID" value="NYF51142.1"/>
    <property type="molecule type" value="Genomic_DNA"/>
</dbReference>
<dbReference type="Gene3D" id="1.20.1290.10">
    <property type="entry name" value="AhpD-like"/>
    <property type="match status" value="1"/>
</dbReference>
<dbReference type="InterPro" id="IPR052512">
    <property type="entry name" value="4CMD/NDH-1_regulator"/>
</dbReference>
<evidence type="ECO:0000259" key="2">
    <source>
        <dbReference type="Pfam" id="PF02627"/>
    </source>
</evidence>
<dbReference type="InterPro" id="IPR006311">
    <property type="entry name" value="TAT_signal"/>
</dbReference>
<feature type="domain" description="Carboxymuconolactone decarboxylase-like" evidence="2">
    <location>
        <begin position="76"/>
        <end position="151"/>
    </location>
</feature>
<dbReference type="PROSITE" id="PS51318">
    <property type="entry name" value="TAT"/>
    <property type="match status" value="1"/>
</dbReference>
<feature type="compositionally biased region" description="Low complexity" evidence="1">
    <location>
        <begin position="207"/>
        <end position="219"/>
    </location>
</feature>
<keyword evidence="3" id="KW-0560">Oxidoreductase</keyword>
<dbReference type="GO" id="GO:0051920">
    <property type="term" value="F:peroxiredoxin activity"/>
    <property type="evidence" value="ECO:0007669"/>
    <property type="project" value="InterPro"/>
</dbReference>
<accession>A0A7Y9NKY6</accession>
<name>A0A7Y9NKY6_9BACT</name>
<dbReference type="PANTHER" id="PTHR33570:SF9">
    <property type="entry name" value="BLL4600 PROTEIN"/>
    <property type="match status" value="1"/>
</dbReference>
<dbReference type="InterPro" id="IPR003779">
    <property type="entry name" value="CMD-like"/>
</dbReference>
<gene>
    <name evidence="3" type="ORF">HDF12_001507</name>
</gene>
<organism evidence="3 4">
    <name type="scientific">Tunturiibacter lichenicola</name>
    <dbReference type="NCBI Taxonomy" id="2051959"/>
    <lineage>
        <taxon>Bacteria</taxon>
        <taxon>Pseudomonadati</taxon>
        <taxon>Acidobacteriota</taxon>
        <taxon>Terriglobia</taxon>
        <taxon>Terriglobales</taxon>
        <taxon>Acidobacteriaceae</taxon>
        <taxon>Tunturiibacter</taxon>
    </lineage>
</organism>
<evidence type="ECO:0000256" key="1">
    <source>
        <dbReference type="SAM" id="MobiDB-lite"/>
    </source>
</evidence>
<dbReference type="PANTHER" id="PTHR33570">
    <property type="entry name" value="4-CARBOXYMUCONOLACTONE DECARBOXYLASE FAMILY PROTEIN"/>
    <property type="match status" value="1"/>
</dbReference>
<dbReference type="InterPro" id="IPR029032">
    <property type="entry name" value="AhpD-like"/>
</dbReference>
<evidence type="ECO:0000313" key="3">
    <source>
        <dbReference type="EMBL" id="NYF51142.1"/>
    </source>
</evidence>
<dbReference type="Proteomes" id="UP000534186">
    <property type="component" value="Unassembled WGS sequence"/>
</dbReference>
<keyword evidence="3" id="KW-0575">Peroxidase</keyword>
<dbReference type="AlphaFoldDB" id="A0A7Y9NKY6"/>
<feature type="region of interest" description="Disordered" evidence="1">
    <location>
        <begin position="198"/>
        <end position="219"/>
    </location>
</feature>
<protein>
    <submittedName>
        <fullName evidence="3">Alkylhydroperoxidase/carboxymuconolactone decarboxylase family protein YurZ</fullName>
    </submittedName>
</protein>